<dbReference type="Gene3D" id="2.60.40.10">
    <property type="entry name" value="Immunoglobulins"/>
    <property type="match status" value="9"/>
</dbReference>
<feature type="domain" description="Cilia- and flagella-associated protein 47" evidence="8">
    <location>
        <begin position="1385"/>
        <end position="1551"/>
    </location>
</feature>
<dbReference type="PANTHER" id="PTHR45912:SF3">
    <property type="entry name" value="CILIA- AND FLAGELLA-ASSOCIATED PROTEIN 47"/>
    <property type="match status" value="1"/>
</dbReference>
<evidence type="ECO:0000256" key="3">
    <source>
        <dbReference type="ARBA" id="ARBA00022490"/>
    </source>
</evidence>
<dbReference type="RefSeq" id="XP_068346314.1">
    <property type="nucleotide sequence ID" value="XM_068496363.1"/>
</dbReference>
<organism evidence="9 10">
    <name type="scientific">Tritrichomonas foetus</name>
    <dbReference type="NCBI Taxonomy" id="1144522"/>
    <lineage>
        <taxon>Eukaryota</taxon>
        <taxon>Metamonada</taxon>
        <taxon>Parabasalia</taxon>
        <taxon>Tritrichomonadida</taxon>
        <taxon>Tritrichomonadidae</taxon>
        <taxon>Tritrichomonas</taxon>
    </lineage>
</organism>
<feature type="domain" description="HYDIN/VesB/CFA65-like Ig-like" evidence="7">
    <location>
        <begin position="340"/>
        <end position="428"/>
    </location>
</feature>
<feature type="domain" description="HYDIN/VesB/CFA65-like Ig-like" evidence="7">
    <location>
        <begin position="107"/>
        <end position="200"/>
    </location>
</feature>
<evidence type="ECO:0000256" key="4">
    <source>
        <dbReference type="ARBA" id="ARBA00023069"/>
    </source>
</evidence>
<dbReference type="EMBL" id="MLAK01001426">
    <property type="protein sequence ID" value="OHS93177.1"/>
    <property type="molecule type" value="Genomic_DNA"/>
</dbReference>
<proteinExistence type="predicted"/>
<dbReference type="Pfam" id="PF22544">
    <property type="entry name" value="HYDIN_VesB_CFA65-like_Ig"/>
    <property type="match status" value="2"/>
</dbReference>
<feature type="region of interest" description="Disordered" evidence="6">
    <location>
        <begin position="541"/>
        <end position="561"/>
    </location>
</feature>
<keyword evidence="5" id="KW-0966">Cell projection</keyword>
<evidence type="ECO:0000259" key="8">
    <source>
        <dbReference type="Pfam" id="PF24529"/>
    </source>
</evidence>
<keyword evidence="3" id="KW-0963">Cytoplasm</keyword>
<feature type="region of interest" description="Disordered" evidence="6">
    <location>
        <begin position="1796"/>
        <end position="1878"/>
    </location>
</feature>
<dbReference type="Proteomes" id="UP000179807">
    <property type="component" value="Unassembled WGS sequence"/>
</dbReference>
<evidence type="ECO:0000256" key="2">
    <source>
        <dbReference type="ARBA" id="ARBA00004496"/>
    </source>
</evidence>
<evidence type="ECO:0000313" key="10">
    <source>
        <dbReference type="Proteomes" id="UP000179807"/>
    </source>
</evidence>
<dbReference type="PANTHER" id="PTHR45912">
    <property type="entry name" value="CILIA- AND FLAGELLA-ASSOCIATED PROTEIN 47"/>
    <property type="match status" value="1"/>
</dbReference>
<evidence type="ECO:0000256" key="1">
    <source>
        <dbReference type="ARBA" id="ARBA00004138"/>
    </source>
</evidence>
<name>A0A1J4J356_9EUKA</name>
<comment type="subcellular location">
    <subcellularLocation>
        <location evidence="1">Cell projection</location>
        <location evidence="1">Cilium</location>
    </subcellularLocation>
    <subcellularLocation>
        <location evidence="2">Cytoplasm</location>
    </subcellularLocation>
</comment>
<evidence type="ECO:0000259" key="7">
    <source>
        <dbReference type="Pfam" id="PF22544"/>
    </source>
</evidence>
<dbReference type="InterPro" id="IPR013783">
    <property type="entry name" value="Ig-like_fold"/>
</dbReference>
<evidence type="ECO:0008006" key="11">
    <source>
        <dbReference type="Google" id="ProtNLM"/>
    </source>
</evidence>
<comment type="caution">
    <text evidence="9">The sequence shown here is derived from an EMBL/GenBank/DDBJ whole genome shotgun (WGS) entry which is preliminary data.</text>
</comment>
<dbReference type="Pfam" id="PF24529">
    <property type="entry name" value="CFAP47"/>
    <property type="match status" value="1"/>
</dbReference>
<feature type="compositionally biased region" description="Low complexity" evidence="6">
    <location>
        <begin position="1797"/>
        <end position="1844"/>
    </location>
</feature>
<evidence type="ECO:0000256" key="5">
    <source>
        <dbReference type="ARBA" id="ARBA00023273"/>
    </source>
</evidence>
<evidence type="ECO:0000313" key="9">
    <source>
        <dbReference type="EMBL" id="OHS93177.1"/>
    </source>
</evidence>
<dbReference type="GO" id="GO:0005737">
    <property type="term" value="C:cytoplasm"/>
    <property type="evidence" value="ECO:0007669"/>
    <property type="project" value="UniProtKB-SubCell"/>
</dbReference>
<dbReference type="GO" id="GO:0060271">
    <property type="term" value="P:cilium assembly"/>
    <property type="evidence" value="ECO:0007669"/>
    <property type="project" value="TreeGrafter"/>
</dbReference>
<protein>
    <recommendedName>
        <fullName evidence="11">Calponin-homology (CH) domain-containing protein</fullName>
    </recommendedName>
</protein>
<accession>A0A1J4J356</accession>
<sequence length="2962" mass="334095">MKSKKSLQVLPDSIIFHDLEIGESEVMDIWAKNISKKPMKIRFSLPFNSPFTIDLNRSHVTPPGLETRTSIHFKCSKLEIIKDILKVECDDSVIEVPIMVYPPSSNLTVNPSSIDLGIIAVNSTTGKTITLKNVGSKESEFTATCNLDTVKLIPSTGLIKPDQQLDLSFILKPTKPNKMEFMILIKLGDSDNIIKIPVKAEVVDISLVLMYEGQEISDLSFGHVFFGQKRVIQVEIINRSPCKRSFVINPPQDPKMLSNKFSTNRSSTLSFDPEIIFTSVPCDGLLNPNDKTIISVVFQPPKQFDMADDIEYMFNHVSKIEVVETGQTIDFQLSGLGVIPNIELSDVDFNFDYQKVKTRTSKILTIFNRSQFLPITFDISQVAQFRFNPLKGTILPKENKKIKITFFPKNIGEFEEQAFVTFCNGLTKRHINLIANSLQTSDQPKPFQRTELYETDEVTKFNALHPDLRFGLNIDEIHQNTIKRQKFDKYITDSADKRAKTQKMNTLKLRATKDINAYLSRTGIKATDEDINAMVKEEVEKKTSPDYYNDPQSQSLRPPDPKMLRINDNLQIPSPEKFGLISKFPKKKTINQSKRVFFDDKIMVKTKFKPYPTTPPEINECSRSLSPTQQVMVATSHQQINFGVVSVFSSESRSFTVTNNLEQYILVEFDFDTPELKQSSPSSQVVPPMQTAGFDITFSSMEQTSFSKVINYTVNKVHDYSLNIVAQVVPIELKVARSTIEFRFPYDYSLPYIKENLMITNTSNSVAEFTWSGFDVNADIFQVTYNKGKIEPHGVYNAEMTFSPGTNAHFEQFVSLDVNGGPSKRIRLVGDTGKPRVSVNKKSVQFGLLPIGVERTIKLRLRNSGQDDGIFSITSDCPKFITISPMNGRIGSGDYKYLVFTVKCDLPGKFENNAQIVVCGAKPINITITGQAALPTVEIEHEDLDYGEIFVGSSSSKKITVKNVGQISAVLYLDLSDHYKAFHIEYSSQLSNVSPSENMNSILQVSEIPQKNIPSSNSRISNQASNFSIISSDQKEQSEIDGTNNLNNSLNTSEKQNLIYKFTIIEQTSVDFLLVFQPTEITEYSLELPFTIVNNVAESIHIQPFIHAEAIRPPLLPSPSLLHFGLAPLFSKNNPNNRPVVKELRLTNNYQSEISYRFESDSNVFYVDKPTGKIGYSSTVGIFVSFRPDKAQPFNYFLPLYVQTESGETLIGKIQLTGIGTSRQFKTSTNYICLPVVPLNVRVERNIELINSAFIDTDITVHTTLNEKYFPLNILLIGGNKLKHTEASKPINISFESSKPLSFSTVIALTSDTGHSYSFTVTATTDNSVFTLYPFLSFSSYQITGGTNKPLIASTSKYNMNTEFLAEFLSTSDYVKIEEFKGESNQLMIEFVMRIINTTMLNSPIAEFPSDLANSEGQILFDIICNLSGQKKPSFKRGNDLLDYLEKILKHLMSCGAHLAEVKPEFLLPKDQFLHFMRTKITNRLLGIDYYGAPDKSIFDQKILSEFTSTPNFMSALLPQMNSLEKLYPILSTEAYICVIMQIVKIFIMSKCDVDKFNNIPGITSITNDLKENLSDTVFNALNRTSKNLAASNVFSTVECSLLKWISFHYAHVNYENPLYLTDFIQLNDINIYKSLVKSHFPKINPHEHLVAFLKTLKMNFFPSESEIRHGNSLIECFISYQLYHTLPHYIPSNVVEFKTHLNHPLTQFISISNPSRNEVLYEANLEGSPNFKCVMESVVLAPNQTIEFPVEYAANTHILEKCKLTLLPGKPRAAKAITSQSSKYDQLNLNKSALVTPNKSPLLSPKKSSQTSTQSSSKTSTSISTTASSQSQTPNQTTSRTTKNNSRIVTPRMTRPSTAKSTRTNATDDSEKTIRNNQSAPVLAAPIVVELASNVEIKGPLKSIKIEGKIYEKTTIQIDIDPPIKLRTRYKVISRYFRFLDENDKFIGEKPNVPQQILDFLINPTNEIFQDDSLSQYEIMVKNHQPFLFSQQEIDLPQILPAEKALASSSSSYFDDSGEGDQPFICEFNPISLGTYRCFVLFLNDDKGEFVYEIIAKANLPSPIVLGSPIIKAEAKASTTVNIPIEILNTNLAKAIAYSHEKSLAYQTFISERKFKELLAYRTREVQNLFNHSFTSNQYKAYISSPQFFQVPEEITTMKVTQAENHSKNSINIIPLTFSPLKPGEYPNKIILISLYDARVYSVNATGLMTTKIMQITLDTVAGREISQDVPINNPSSELWHYKAVITGAQGFTVNNRFSVEPKSTYNLPVSFVTKLMGDYEANLTVTNMTKEAVIIYKIICKVSDPLAEKKVVINCRAREKFTQKLDLPPFIINGQVKVESTVPILECPSTVQYQHRKPKIPFEFSIFALRSGITAGKITLTDPHTKLFCWYIIECHIDSPLPEETINVHTEARKTATIDIPLFNPKNIDVTFEVDYSESDFFGPKTFTINANSNGVYQLVFSPLKEQKRLSSVSFYNDTEGEYIYLLNLSVDPPEVGVLSPLECSIGKCVKTTVILDNPLSRIASFIFENTNMLNFKVDSKPFFQLNPRESKQVEITYTPLSVGIKETATIMFKSTEIGDYFFKLTGTGKPPQPLSPIIIESPVNSSSSKTINFTNPFRQQTKFSVSLNSDLPNIFNFLSKKRTFILNEYGESYTVPFVFSPVNSGQFKANIVITNGSVQWFFPIIGNAVISESNEIPLIIGQSGDSITQQLKLPIVGERDEFQGNEYSIAITYPKGYDFLSKVLDITPVDLIYENRIPTIVADLKMKPKRPLNINIKITAENPLLQKWDFIYKLNITNSKPLAKIILECILNKEVCHRVVLKEVFNERTAYHAYFAPGSASEFFVTQEQGYIEQSLEETVEMPFEVVFRPKMYGKVMSGLLVIDTLETQYLLEFIGKIPEYIPPIITWGGRLDNKTPESVLKWKEIVSSRKRNIIKENIDSIRIARPKSAITPRLKKPI</sequence>
<dbReference type="OrthoDB" id="10060824at2759"/>
<dbReference type="GeneID" id="94831067"/>
<dbReference type="InterPro" id="IPR056343">
    <property type="entry name" value="CFAP47_dom"/>
</dbReference>
<reference evidence="9" key="1">
    <citation type="submission" date="2016-10" db="EMBL/GenBank/DDBJ databases">
        <authorList>
            <person name="Benchimol M."/>
            <person name="Almeida L.G."/>
            <person name="Vasconcelos A.T."/>
            <person name="Perreira-Neves A."/>
            <person name="Rosa I.A."/>
            <person name="Tasca T."/>
            <person name="Bogo M.R."/>
            <person name="de Souza W."/>
        </authorList>
    </citation>
    <scope>NUCLEOTIDE SEQUENCE [LARGE SCALE GENOMIC DNA]</scope>
    <source>
        <strain evidence="9">K</strain>
    </source>
</reference>
<dbReference type="GO" id="GO:0005929">
    <property type="term" value="C:cilium"/>
    <property type="evidence" value="ECO:0007669"/>
    <property type="project" value="UniProtKB-SubCell"/>
</dbReference>
<feature type="compositionally biased region" description="Polar residues" evidence="6">
    <location>
        <begin position="1856"/>
        <end position="1868"/>
    </location>
</feature>
<dbReference type="InterPro" id="IPR053879">
    <property type="entry name" value="HYDIN_VesB_CFA65-like_Ig"/>
</dbReference>
<keyword evidence="4" id="KW-0969">Cilium</keyword>
<evidence type="ECO:0000256" key="6">
    <source>
        <dbReference type="SAM" id="MobiDB-lite"/>
    </source>
</evidence>
<keyword evidence="10" id="KW-1185">Reference proteome</keyword>
<gene>
    <name evidence="9" type="ORF">TRFO_11990</name>
</gene>
<dbReference type="VEuPathDB" id="TrichDB:TRFO_11990"/>